<evidence type="ECO:0000313" key="10">
    <source>
        <dbReference type="EMBL" id="KAE8711844.1"/>
    </source>
</evidence>
<dbReference type="InterPro" id="IPR032675">
    <property type="entry name" value="LRR_dom_sf"/>
</dbReference>
<evidence type="ECO:0000313" key="11">
    <source>
        <dbReference type="Proteomes" id="UP000436088"/>
    </source>
</evidence>
<dbReference type="Pfam" id="PF00931">
    <property type="entry name" value="NB-ARC"/>
    <property type="match status" value="1"/>
</dbReference>
<comment type="caution">
    <text evidence="10">The sequence shown here is derived from an EMBL/GenBank/DDBJ whole genome shotgun (WGS) entry which is preliminary data.</text>
</comment>
<dbReference type="Gene3D" id="3.80.10.10">
    <property type="entry name" value="Ribonuclease Inhibitor"/>
    <property type="match status" value="3"/>
</dbReference>
<evidence type="ECO:0000259" key="8">
    <source>
        <dbReference type="Pfam" id="PF00931"/>
    </source>
</evidence>
<keyword evidence="2" id="KW-0433">Leucine-rich repeat</keyword>
<dbReference type="Gene3D" id="1.10.8.430">
    <property type="entry name" value="Helical domain of apoptotic protease-activating factors"/>
    <property type="match status" value="1"/>
</dbReference>
<dbReference type="SUPFAM" id="SSF52047">
    <property type="entry name" value="RNI-like"/>
    <property type="match status" value="1"/>
</dbReference>
<dbReference type="PANTHER" id="PTHR33463:SF117">
    <property type="entry name" value="CC-NBS-LRR RESISTANCE PROTEIN"/>
    <property type="match status" value="1"/>
</dbReference>
<dbReference type="FunFam" id="3.40.50.300:FF:001091">
    <property type="entry name" value="Probable disease resistance protein At1g61300"/>
    <property type="match status" value="1"/>
</dbReference>
<dbReference type="GO" id="GO:0006952">
    <property type="term" value="P:defense response"/>
    <property type="evidence" value="ECO:0007669"/>
    <property type="project" value="UniProtKB-KW"/>
</dbReference>
<sequence>MAEFAASAAANTVGNLATEYASPYLSYFFHYGKIAEDFKNHRNDLQLKKARVKNEVDLAVRQTEVIEKDVENWLTRVEKELRETQILEEEIDHIKCCKWCSNWGWRCSLSKKLIKKTFIISKLLETCNFSPVGRRAPLQGIEFITSKDFVDSKSSKSALKEIMEAVNTKDVNMIGLYGMPGVGKTTLAKEVGKHAREQKLFDKVVMFTMSQNPNISKIQGKVADMFGLKFETSSEEGKAEELFRSMKGETNIFIIVDDLWEEFKLETIGIPLGVEHEGCKILLTTRDQKVCTIMNSQKQIQLGVLSEEEGWDLFKVIAGLEDGYSTLIDVAKEVAGECKGLPLAIVTVAKALKGESLEGWRTANQRLKDSRHLDNEDVFGGVYRALKLSYDYLKKNNSQTMENDIQSCFLLCSLFPEDYEIPIEMLIMCGIGVGLFSNVYSIEDKRREIGVALTKLQKSGLLLEADDGKRVRMHDVVRDFAHWLTSTGENRFMVKDGLKEWPNAVESFGCYTAIALWNCSCLNHFPKNVEFSKLKTLFLKGRGLQSVSSTIFEEMKALQLLYLINVCFSLEGLQPLTKLRTLCLGNCKLENTSSSLRNMRNLEILVLFCTDIDEISEELVELSTLKSLYLSHKEKHINIPPNLLPRLTSLEELHVRSENNVNLAELNSLSRLTALSLRVSTDQCFQENIVFPKLQRYIIVVNKHLDEWQGMTFRTLEINDLTFSLSAFTDLFCNVEELRLKDVSGQKNIIPSIGENGANKFTSLRLKSCSEWKTPLFSNLTFLNLKSLPELDSILKLEPSRHAIPSLQNLKVVRIENCHKLKVTISPGLARSMLHLQEFYVYNCDGLEQVIGFAQEEEITENHYPLCWPKLKTVKIMNCRRLKYVFSVTLSRGLPPLEYVKLKNCPQLIQVFRPTEERDIVGNHILLNLPFMRKLSVENCPKLTCFIGQSQLMEKLYLKNVGNSCQLCGTDVCMFHRDCLAVGNHEEVFKVQGGLYPFSNIKKLQLIHFSEARTIWKDLAGVVTLENLTTLRLYDCKKLRYIFTPSTARSLSQLAILYIIGCEELEGIILGKDQVSSSSNAGPALQHISFPNLTRVIVTDCNNLKSLFPLGSATSLQGLTLLRVERNSKLEQIFEVEDETEVKTKEIKFDRLEWIKLEGLPCLIDFCPKGYHFVFPGLRDLKIKEYPKMTTGFFVDSKQIVHSKSEVTEGSASKTTRHTVRNKYIRGLIMALFTGEEACFMELVSKRICPLLPIERLNWSLWKTFRNHSLVIDFFNPHMRAVNGEHFDFELMVTKQGSTHVSKGAGSSGDHVLKGNLHSVGFEDRKVNEIIDDNKLLVISVLLAGVVATSRLVS</sequence>
<feature type="domain" description="Disease resistance protein At4g27190-like leucine-rich repeats" evidence="9">
    <location>
        <begin position="1084"/>
        <end position="1193"/>
    </location>
</feature>
<feature type="domain" description="NB-ARC" evidence="8">
    <location>
        <begin position="159"/>
        <end position="318"/>
    </location>
</feature>
<evidence type="ECO:0000256" key="5">
    <source>
        <dbReference type="ARBA" id="ARBA00022821"/>
    </source>
</evidence>
<evidence type="ECO:0000256" key="7">
    <source>
        <dbReference type="SAM" id="Coils"/>
    </source>
</evidence>
<dbReference type="EMBL" id="VEPZ02000906">
    <property type="protein sequence ID" value="KAE8711844.1"/>
    <property type="molecule type" value="Genomic_DNA"/>
</dbReference>
<dbReference type="Gene3D" id="1.10.10.10">
    <property type="entry name" value="Winged helix-like DNA-binding domain superfamily/Winged helix DNA-binding domain"/>
    <property type="match status" value="1"/>
</dbReference>
<keyword evidence="7" id="KW-0175">Coiled coil</keyword>
<dbReference type="Pfam" id="PF23247">
    <property type="entry name" value="LRR_RPS2"/>
    <property type="match status" value="3"/>
</dbReference>
<feature type="domain" description="Disease resistance protein At4g27190-like leucine-rich repeats" evidence="9">
    <location>
        <begin position="932"/>
        <end position="1063"/>
    </location>
</feature>
<keyword evidence="5" id="KW-0611">Plant defense</keyword>
<keyword evidence="3" id="KW-0677">Repeat</keyword>
<keyword evidence="11" id="KW-1185">Reference proteome</keyword>
<dbReference type="InterPro" id="IPR050905">
    <property type="entry name" value="Plant_NBS-LRR"/>
</dbReference>
<dbReference type="Gene3D" id="3.40.50.300">
    <property type="entry name" value="P-loop containing nucleotide triphosphate hydrolases"/>
    <property type="match status" value="1"/>
</dbReference>
<evidence type="ECO:0000256" key="3">
    <source>
        <dbReference type="ARBA" id="ARBA00022737"/>
    </source>
</evidence>
<dbReference type="GO" id="GO:0005524">
    <property type="term" value="F:ATP binding"/>
    <property type="evidence" value="ECO:0007669"/>
    <property type="project" value="UniProtKB-KW"/>
</dbReference>
<dbReference type="InterPro" id="IPR036388">
    <property type="entry name" value="WH-like_DNA-bd_sf"/>
</dbReference>
<organism evidence="10 11">
    <name type="scientific">Hibiscus syriacus</name>
    <name type="common">Rose of Sharon</name>
    <dbReference type="NCBI Taxonomy" id="106335"/>
    <lineage>
        <taxon>Eukaryota</taxon>
        <taxon>Viridiplantae</taxon>
        <taxon>Streptophyta</taxon>
        <taxon>Embryophyta</taxon>
        <taxon>Tracheophyta</taxon>
        <taxon>Spermatophyta</taxon>
        <taxon>Magnoliopsida</taxon>
        <taxon>eudicotyledons</taxon>
        <taxon>Gunneridae</taxon>
        <taxon>Pentapetalae</taxon>
        <taxon>rosids</taxon>
        <taxon>malvids</taxon>
        <taxon>Malvales</taxon>
        <taxon>Malvaceae</taxon>
        <taxon>Malvoideae</taxon>
        <taxon>Hibiscus</taxon>
    </lineage>
</organism>
<accession>A0A6A3B472</accession>
<proteinExistence type="inferred from homology"/>
<evidence type="ECO:0000256" key="2">
    <source>
        <dbReference type="ARBA" id="ARBA00022614"/>
    </source>
</evidence>
<keyword evidence="4" id="KW-0547">Nucleotide-binding</keyword>
<dbReference type="InterPro" id="IPR042197">
    <property type="entry name" value="Apaf_helical"/>
</dbReference>
<reference evidence="10" key="1">
    <citation type="submission" date="2019-09" db="EMBL/GenBank/DDBJ databases">
        <title>Draft genome information of white flower Hibiscus syriacus.</title>
        <authorList>
            <person name="Kim Y.-M."/>
        </authorList>
    </citation>
    <scope>NUCLEOTIDE SEQUENCE [LARGE SCALE GENOMIC DNA]</scope>
    <source>
        <strain evidence="10">YM2019G1</strain>
    </source>
</reference>
<dbReference type="InterPro" id="IPR057135">
    <property type="entry name" value="At4g27190-like_LRR"/>
</dbReference>
<dbReference type="InterPro" id="IPR027417">
    <property type="entry name" value="P-loop_NTPase"/>
</dbReference>
<keyword evidence="6" id="KW-0067">ATP-binding</keyword>
<evidence type="ECO:0000259" key="9">
    <source>
        <dbReference type="Pfam" id="PF23247"/>
    </source>
</evidence>
<dbReference type="SUPFAM" id="SSF52058">
    <property type="entry name" value="L domain-like"/>
    <property type="match status" value="1"/>
</dbReference>
<evidence type="ECO:0000256" key="6">
    <source>
        <dbReference type="ARBA" id="ARBA00022840"/>
    </source>
</evidence>
<dbReference type="PRINTS" id="PR00364">
    <property type="entry name" value="DISEASERSIST"/>
</dbReference>
<evidence type="ECO:0000256" key="1">
    <source>
        <dbReference type="ARBA" id="ARBA00008894"/>
    </source>
</evidence>
<name>A0A6A3B472_HIBSY</name>
<dbReference type="InterPro" id="IPR002182">
    <property type="entry name" value="NB-ARC"/>
</dbReference>
<gene>
    <name evidence="10" type="ORF">F3Y22_tig00110271pilonHSYRG00087</name>
</gene>
<dbReference type="GO" id="GO:0043531">
    <property type="term" value="F:ADP binding"/>
    <property type="evidence" value="ECO:0007669"/>
    <property type="project" value="InterPro"/>
</dbReference>
<comment type="similarity">
    <text evidence="1">Belongs to the disease resistance NB-LRR family.</text>
</comment>
<dbReference type="SUPFAM" id="SSF52540">
    <property type="entry name" value="P-loop containing nucleoside triphosphate hydrolases"/>
    <property type="match status" value="1"/>
</dbReference>
<feature type="coiled-coil region" evidence="7">
    <location>
        <begin position="35"/>
        <end position="90"/>
    </location>
</feature>
<dbReference type="Proteomes" id="UP000436088">
    <property type="component" value="Unassembled WGS sequence"/>
</dbReference>
<protein>
    <submittedName>
        <fullName evidence="10">Ankyrin repeat family protein</fullName>
    </submittedName>
</protein>
<evidence type="ECO:0000256" key="4">
    <source>
        <dbReference type="ARBA" id="ARBA00022741"/>
    </source>
</evidence>
<dbReference type="PANTHER" id="PTHR33463">
    <property type="entry name" value="NB-ARC DOMAIN-CONTAINING PROTEIN-RELATED"/>
    <property type="match status" value="1"/>
</dbReference>
<dbReference type="CDD" id="cd00009">
    <property type="entry name" value="AAA"/>
    <property type="match status" value="1"/>
</dbReference>
<feature type="domain" description="Disease resistance protein At4g27190-like leucine-rich repeats" evidence="9">
    <location>
        <begin position="725"/>
        <end position="845"/>
    </location>
</feature>